<name>A0A8H3G102_9LECA</name>
<proteinExistence type="predicted"/>
<accession>A0A8H3G102</accession>
<protein>
    <submittedName>
        <fullName evidence="1">Uncharacterized protein</fullName>
    </submittedName>
</protein>
<gene>
    <name evidence="1" type="ORF">ALECFALPRED_004943</name>
</gene>
<reference evidence="1" key="1">
    <citation type="submission" date="2021-03" db="EMBL/GenBank/DDBJ databases">
        <authorList>
            <person name="Tagirdzhanova G."/>
        </authorList>
    </citation>
    <scope>NUCLEOTIDE SEQUENCE</scope>
</reference>
<organism evidence="1 2">
    <name type="scientific">Alectoria fallacina</name>
    <dbReference type="NCBI Taxonomy" id="1903189"/>
    <lineage>
        <taxon>Eukaryota</taxon>
        <taxon>Fungi</taxon>
        <taxon>Dikarya</taxon>
        <taxon>Ascomycota</taxon>
        <taxon>Pezizomycotina</taxon>
        <taxon>Lecanoromycetes</taxon>
        <taxon>OSLEUM clade</taxon>
        <taxon>Lecanoromycetidae</taxon>
        <taxon>Lecanorales</taxon>
        <taxon>Lecanorineae</taxon>
        <taxon>Parmeliaceae</taxon>
        <taxon>Alectoria</taxon>
    </lineage>
</organism>
<dbReference type="OrthoDB" id="5378827at2759"/>
<sequence length="211" mass="22766">MAILVDASAHGTHEGLPAPILVITSFAIIYREFALGRESSNLQPVPIQSIPSNAFRANLPSTRGASPPRVKRREQFAPLDKPPQILHPRKDYDGTTYCQAQTNTFIVIVSFNAANAAVSSFLTSCLIAVQRDINNGNTGLIPSDGWYGPLGRNGLSMTVWSEDNYQTTYGVLHSAIQALIGWMSSNDNTFGTGSFTVWDGNNQVGHGSING</sequence>
<comment type="caution">
    <text evidence="1">The sequence shown here is derived from an EMBL/GenBank/DDBJ whole genome shotgun (WGS) entry which is preliminary data.</text>
</comment>
<evidence type="ECO:0000313" key="2">
    <source>
        <dbReference type="Proteomes" id="UP000664203"/>
    </source>
</evidence>
<evidence type="ECO:0000313" key="1">
    <source>
        <dbReference type="EMBL" id="CAF9931161.1"/>
    </source>
</evidence>
<dbReference type="AlphaFoldDB" id="A0A8H3G102"/>
<keyword evidence="2" id="KW-1185">Reference proteome</keyword>
<dbReference type="EMBL" id="CAJPDR010000303">
    <property type="protein sequence ID" value="CAF9931161.1"/>
    <property type="molecule type" value="Genomic_DNA"/>
</dbReference>
<dbReference type="Proteomes" id="UP000664203">
    <property type="component" value="Unassembled WGS sequence"/>
</dbReference>